<dbReference type="AlphaFoldDB" id="W1PNV8"/>
<sequence length="73" mass="7918">MDTEQEILKAIFRLLGHASLDELVVLQGYLEEEMKNLVTFGIPNGKSLEAKVGKLAPSSNGDFGVRGSGLTRK</sequence>
<evidence type="ECO:0000313" key="2">
    <source>
        <dbReference type="Proteomes" id="UP000017836"/>
    </source>
</evidence>
<proteinExistence type="predicted"/>
<protein>
    <submittedName>
        <fullName evidence="1">Uncharacterized protein</fullName>
    </submittedName>
</protein>
<accession>W1PNV8</accession>
<dbReference type="EMBL" id="KI393208">
    <property type="protein sequence ID" value="ERN08865.1"/>
    <property type="molecule type" value="Genomic_DNA"/>
</dbReference>
<dbReference type="Proteomes" id="UP000017836">
    <property type="component" value="Unassembled WGS sequence"/>
</dbReference>
<name>W1PNV8_AMBTC</name>
<gene>
    <name evidence="1" type="ORF">AMTR_s00015p00191620</name>
</gene>
<dbReference type="Gramene" id="ERN08865">
    <property type="protein sequence ID" value="ERN08865"/>
    <property type="gene ID" value="AMTR_s00015p00191620"/>
</dbReference>
<keyword evidence="2" id="KW-1185">Reference proteome</keyword>
<reference evidence="2" key="1">
    <citation type="journal article" date="2013" name="Science">
        <title>The Amborella genome and the evolution of flowering plants.</title>
        <authorList>
            <consortium name="Amborella Genome Project"/>
        </authorList>
    </citation>
    <scope>NUCLEOTIDE SEQUENCE [LARGE SCALE GENOMIC DNA]</scope>
</reference>
<evidence type="ECO:0000313" key="1">
    <source>
        <dbReference type="EMBL" id="ERN08865.1"/>
    </source>
</evidence>
<organism evidence="1 2">
    <name type="scientific">Amborella trichopoda</name>
    <dbReference type="NCBI Taxonomy" id="13333"/>
    <lineage>
        <taxon>Eukaryota</taxon>
        <taxon>Viridiplantae</taxon>
        <taxon>Streptophyta</taxon>
        <taxon>Embryophyta</taxon>
        <taxon>Tracheophyta</taxon>
        <taxon>Spermatophyta</taxon>
        <taxon>Magnoliopsida</taxon>
        <taxon>Amborellales</taxon>
        <taxon>Amborellaceae</taxon>
        <taxon>Amborella</taxon>
    </lineage>
</organism>
<dbReference type="HOGENOM" id="CLU_2708109_0_0_1"/>